<protein>
    <submittedName>
        <fullName evidence="1">Uncharacterized protein</fullName>
    </submittedName>
</protein>
<dbReference type="AlphaFoldDB" id="A0A383WIB4"/>
<name>A0A383WIB4_TETOB</name>
<keyword evidence="3" id="KW-1185">Reference proteome</keyword>
<evidence type="ECO:0000313" key="1">
    <source>
        <dbReference type="EMBL" id="SZX76844.1"/>
    </source>
</evidence>
<dbReference type="EMBL" id="FNXT01001267">
    <property type="protein sequence ID" value="SZX76844.1"/>
    <property type="molecule type" value="Genomic_DNA"/>
</dbReference>
<accession>A0A383WIB4</accession>
<reference evidence="1 3" key="1">
    <citation type="submission" date="2016-10" db="EMBL/GenBank/DDBJ databases">
        <authorList>
            <person name="Cai Z."/>
        </authorList>
    </citation>
    <scope>NUCLEOTIDE SEQUENCE [LARGE SCALE GENOMIC DNA]</scope>
</reference>
<evidence type="ECO:0000313" key="2">
    <source>
        <dbReference type="EMBL" id="SZX78278.1"/>
    </source>
</evidence>
<proteinExistence type="predicted"/>
<dbReference type="Proteomes" id="UP000256970">
    <property type="component" value="Unassembled WGS sequence"/>
</dbReference>
<evidence type="ECO:0000313" key="3">
    <source>
        <dbReference type="Proteomes" id="UP000256970"/>
    </source>
</evidence>
<dbReference type="EMBL" id="FNXT01001313">
    <property type="protein sequence ID" value="SZX78278.1"/>
    <property type="molecule type" value="Genomic_DNA"/>
</dbReference>
<sequence length="237" mass="26335">MPHMRAIRPFTAAPVHRQTAAAVAVPSPVAPQRLLVPVTLPRTGFFISKTEVPAFIPRDDMMDQILRWALIEAEEGGQRNFGMPMKDQLLQLLGLQLPDSRSSAALHLCVAAEAAEAEEGGQRNFGMPMKIHQRFRDGSTWGFEVEIIKEGERQADLSVGFDDEVCIKSEWIGQDGSGMPTKEGKQEEVAGKHFEIWKTCDRKVDEDLRATIRAFCTGLVSALNKYYAFGSVFAEEV</sequence>
<gene>
    <name evidence="1" type="ORF">BQ4739_LOCUS17211</name>
    <name evidence="2" type="ORF">BQ4739_LOCUS18580</name>
</gene>
<organism evidence="1 3">
    <name type="scientific">Tetradesmus obliquus</name>
    <name type="common">Green alga</name>
    <name type="synonym">Acutodesmus obliquus</name>
    <dbReference type="NCBI Taxonomy" id="3088"/>
    <lineage>
        <taxon>Eukaryota</taxon>
        <taxon>Viridiplantae</taxon>
        <taxon>Chlorophyta</taxon>
        <taxon>core chlorophytes</taxon>
        <taxon>Chlorophyceae</taxon>
        <taxon>CS clade</taxon>
        <taxon>Sphaeropleales</taxon>
        <taxon>Scenedesmaceae</taxon>
        <taxon>Tetradesmus</taxon>
    </lineage>
</organism>